<dbReference type="GO" id="GO:0004222">
    <property type="term" value="F:metalloendopeptidase activity"/>
    <property type="evidence" value="ECO:0007669"/>
    <property type="project" value="TreeGrafter"/>
</dbReference>
<dbReference type="Pfam" id="PF01551">
    <property type="entry name" value="Peptidase_M23"/>
    <property type="match status" value="1"/>
</dbReference>
<sequence precursor="true">MKLSRTASAVGVLILAFILNLPLNAQNFGGGPPQPFTDNCIPAHERQQIELNISRSMARLGLAESILSNPPALYPFVPIAGTVWDDRFINNFVDLNTSSGIQDWDCTDFTYDGHQGHDIDLRSFGEQDVGVPVFAALDGTVVDWHDGEFDKNTSMGGQPANYVVIFHGGTHYTWYYHLRNGSIAVTNGQVLKAGTQVGLAASSGNSTGPHLHFESRFNNTFYEPSAGTCRPGTTGWVHQIPIRRDMWIEDFAMHNTNNFPDTAFFPYNPVRTGTFVRTGSFQPIGAWYIIHNQPANSTWRLRYLRPNGTLFFDSGTNPHNNATAYRYASWWVYYNLTPDIAGTWTFELSINGQVMVQAPFFVLNAGGVPVNHVPNPIGAAFDPVAPTTNDVVFCRLTIPLIADPDFDLMRNRFQWSINGAPFRDVTNAAHADAIPRGAAKPGDLLRCTVTPYDGLAFGTPVTVQALVPGGTPMRLGIQRLPANPNLQISWPTSALHYALQANSNLSTSNWSIVTNAPVVSGTNNVVTNSVQGSRFYRLIAP</sequence>
<dbReference type="STRING" id="320771.Cflav_PD6475"/>
<dbReference type="InterPro" id="IPR016047">
    <property type="entry name" value="M23ase_b-sheet_dom"/>
</dbReference>
<feature type="domain" description="M23ase beta-sheet core" evidence="1">
    <location>
        <begin position="127"/>
        <end position="222"/>
    </location>
</feature>
<dbReference type="EMBL" id="ABOX02000006">
    <property type="protein sequence ID" value="EEF62200.1"/>
    <property type="molecule type" value="Genomic_DNA"/>
</dbReference>
<dbReference type="PANTHER" id="PTHR21666:SF270">
    <property type="entry name" value="MUREIN HYDROLASE ACTIVATOR ENVC"/>
    <property type="match status" value="1"/>
</dbReference>
<dbReference type="PANTHER" id="PTHR21666">
    <property type="entry name" value="PEPTIDASE-RELATED"/>
    <property type="match status" value="1"/>
</dbReference>
<reference evidence="2 3" key="1">
    <citation type="journal article" date="2011" name="J. Bacteriol.">
        <title>Genome sequence of 'Pedosphaera parvula' Ellin514, an aerobic Verrucomicrobial isolate from pasture soil.</title>
        <authorList>
            <person name="Kant R."/>
            <person name="van Passel M.W."/>
            <person name="Sangwan P."/>
            <person name="Palva A."/>
            <person name="Lucas S."/>
            <person name="Copeland A."/>
            <person name="Lapidus A."/>
            <person name="Glavina Del Rio T."/>
            <person name="Dalin E."/>
            <person name="Tice H."/>
            <person name="Bruce D."/>
            <person name="Goodwin L."/>
            <person name="Pitluck S."/>
            <person name="Chertkov O."/>
            <person name="Larimer F.W."/>
            <person name="Land M.L."/>
            <person name="Hauser L."/>
            <person name="Brettin T.S."/>
            <person name="Detter J.C."/>
            <person name="Han S."/>
            <person name="de Vos W.M."/>
            <person name="Janssen P.H."/>
            <person name="Smidt H."/>
        </authorList>
    </citation>
    <scope>NUCLEOTIDE SEQUENCE [LARGE SCALE GENOMIC DNA]</scope>
    <source>
        <strain evidence="2 3">Ellin514</strain>
    </source>
</reference>
<evidence type="ECO:0000313" key="2">
    <source>
        <dbReference type="EMBL" id="EEF62200.1"/>
    </source>
</evidence>
<dbReference type="RefSeq" id="WP_007413952.1">
    <property type="nucleotide sequence ID" value="NZ_ABOX02000006.1"/>
</dbReference>
<dbReference type="SUPFAM" id="SSF51261">
    <property type="entry name" value="Duplicated hybrid motif"/>
    <property type="match status" value="1"/>
</dbReference>
<organism evidence="2 3">
    <name type="scientific">Pedosphaera parvula (strain Ellin514)</name>
    <dbReference type="NCBI Taxonomy" id="320771"/>
    <lineage>
        <taxon>Bacteria</taxon>
        <taxon>Pseudomonadati</taxon>
        <taxon>Verrucomicrobiota</taxon>
        <taxon>Pedosphaerae</taxon>
        <taxon>Pedosphaerales</taxon>
        <taxon>Pedosphaeraceae</taxon>
        <taxon>Pedosphaera</taxon>
    </lineage>
</organism>
<dbReference type="OrthoDB" id="5489603at2"/>
<dbReference type="Gene3D" id="2.70.70.10">
    <property type="entry name" value="Glucose Permease (Domain IIA)"/>
    <property type="match status" value="1"/>
</dbReference>
<name>B9XDQ4_PEDPL</name>
<evidence type="ECO:0000313" key="3">
    <source>
        <dbReference type="Proteomes" id="UP000003688"/>
    </source>
</evidence>
<evidence type="ECO:0000259" key="1">
    <source>
        <dbReference type="Pfam" id="PF01551"/>
    </source>
</evidence>
<proteinExistence type="predicted"/>
<protein>
    <submittedName>
        <fullName evidence="2">Peptidase M23</fullName>
    </submittedName>
</protein>
<dbReference type="Proteomes" id="UP000003688">
    <property type="component" value="Unassembled WGS sequence"/>
</dbReference>
<dbReference type="InterPro" id="IPR050570">
    <property type="entry name" value="Cell_wall_metabolism_enzyme"/>
</dbReference>
<gene>
    <name evidence="2" type="ORF">Cflav_PD6475</name>
</gene>
<keyword evidence="3" id="KW-1185">Reference proteome</keyword>
<comment type="caution">
    <text evidence="2">The sequence shown here is derived from an EMBL/GenBank/DDBJ whole genome shotgun (WGS) entry which is preliminary data.</text>
</comment>
<accession>B9XDQ4</accession>
<dbReference type="CDD" id="cd12797">
    <property type="entry name" value="M23_peptidase"/>
    <property type="match status" value="1"/>
</dbReference>
<dbReference type="InterPro" id="IPR011055">
    <property type="entry name" value="Dup_hybrid_motif"/>
</dbReference>
<dbReference type="AlphaFoldDB" id="B9XDQ4"/>